<reference evidence="6 8" key="3">
    <citation type="submission" date="2018-10" db="EMBL/GenBank/DDBJ databases">
        <title>A collection Staphylococci species genome sequencing.</title>
        <authorList>
            <person name="Cole K."/>
        </authorList>
    </citation>
    <scope>NUCLEOTIDE SEQUENCE [LARGE SCALE GENOMIC DNA]</scope>
    <source>
        <strain evidence="6">CCUG 37923</strain>
        <strain evidence="8">NCTC 12218</strain>
    </source>
</reference>
<protein>
    <recommendedName>
        <fullName evidence="1">UPF0349 protein CD117_06835</fullName>
    </recommendedName>
</protein>
<dbReference type="GeneID" id="86197154"/>
<dbReference type="Proteomes" id="UP001176210">
    <property type="component" value="Unassembled WGS sequence"/>
</dbReference>
<dbReference type="Proteomes" id="UP000274792">
    <property type="component" value="Unassembled WGS sequence"/>
</dbReference>
<reference evidence="2" key="2">
    <citation type="submission" date="2017-12" db="EMBL/GenBank/DDBJ databases">
        <title>FDA dAtabase for Regulatory Grade micrObial Sequences (FDA-ARGOS): Supporting development and validation of Infectious Disease Dx tests.</title>
        <authorList>
            <person name="Campos J."/>
            <person name="Goldberg B."/>
            <person name="Tallon L."/>
            <person name="Sadzewicz L."/>
            <person name="Sengamalay N."/>
            <person name="Ott S."/>
            <person name="Godinez A."/>
            <person name="Nagaraj S."/>
            <person name="Vavikolanu K."/>
            <person name="Vyas G."/>
            <person name="Nadendla S."/>
            <person name="Aluvathingal J."/>
            <person name="Geyer C."/>
            <person name="Nandy P."/>
            <person name="Hobson J."/>
            <person name="Sichtig H."/>
        </authorList>
    </citation>
    <scope>NUCLEOTIDE SEQUENCE</scope>
    <source>
        <strain evidence="2">FDAARGOS_285</strain>
    </source>
</reference>
<evidence type="ECO:0000313" key="8">
    <source>
        <dbReference type="Proteomes" id="UP000274792"/>
    </source>
</evidence>
<accession>A0A657XH71</accession>
<dbReference type="Proteomes" id="UP001204068">
    <property type="component" value="Unassembled WGS sequence"/>
</dbReference>
<reference evidence="4" key="7">
    <citation type="journal article" date="2023" name="Vet. Microbiol.">
        <title>Emergence of livestock-associated Mammaliicoccus sciuri ST71 co-harbouring mecA and mecC genes in Brazil.</title>
        <authorList>
            <person name="de Moura G.S."/>
            <person name="de Carvalho E."/>
            <person name="Ramos Sanchez E.M."/>
            <person name="Sellera F.P."/>
            <person name="Marques M.F.S."/>
            <person name="Heinemann M.B."/>
            <person name="De Vliegher S."/>
            <person name="Souza F.N."/>
            <person name="Mota R.A."/>
        </authorList>
    </citation>
    <scope>NUCLEOTIDE SEQUENCE</scope>
    <source>
        <strain evidence="4">BR656</strain>
    </source>
</reference>
<dbReference type="eggNOG" id="COG4844">
    <property type="taxonomic scope" value="Bacteria"/>
</dbReference>
<evidence type="ECO:0000256" key="1">
    <source>
        <dbReference type="HAMAP-Rule" id="MF_01542"/>
    </source>
</evidence>
<keyword evidence="9" id="KW-1185">Reference proteome</keyword>
<evidence type="ECO:0000313" key="2">
    <source>
        <dbReference type="EMBL" id="ASE34718.1"/>
    </source>
</evidence>
<dbReference type="EMBL" id="CP069389">
    <property type="protein sequence ID" value="QRN90606.1"/>
    <property type="molecule type" value="Genomic_DNA"/>
</dbReference>
<dbReference type="AlphaFoldDB" id="A0A1X0TZ45"/>
<dbReference type="EMBL" id="JANILD010000001">
    <property type="protein sequence ID" value="MCQ9302565.1"/>
    <property type="molecule type" value="Genomic_DNA"/>
</dbReference>
<dbReference type="EMBL" id="RXWV01000031">
    <property type="protein sequence ID" value="RTX73181.1"/>
    <property type="molecule type" value="Genomic_DNA"/>
</dbReference>
<name>A0A1X0TZ45_MAMSC</name>
<evidence type="ECO:0000313" key="3">
    <source>
        <dbReference type="EMBL" id="MCQ9302565.1"/>
    </source>
</evidence>
<dbReference type="Proteomes" id="UP000197058">
    <property type="component" value="Chromosome"/>
</dbReference>
<dbReference type="HAMAP" id="MF_01542">
    <property type="entry name" value="UPF0349"/>
    <property type="match status" value="1"/>
</dbReference>
<comment type="similarity">
    <text evidence="1">Belongs to the UPF0349 family.</text>
</comment>
<evidence type="ECO:0000313" key="6">
    <source>
        <dbReference type="EMBL" id="RTX73181.1"/>
    </source>
</evidence>
<dbReference type="InterPro" id="IPR022916">
    <property type="entry name" value="UPF0349"/>
</dbReference>
<evidence type="ECO:0000313" key="5">
    <source>
        <dbReference type="EMBL" id="QRN90606.1"/>
    </source>
</evidence>
<gene>
    <name evidence="6" type="ORF">CD117_06835</name>
    <name evidence="2" type="ORF">CEP64_08995</name>
    <name evidence="5" type="ORF">JRU67_11160</name>
    <name evidence="3" type="ORF">NQ032_02895</name>
    <name evidence="4" type="ORF">OWO77_04180</name>
</gene>
<reference evidence="7" key="1">
    <citation type="submission" date="2017-06" db="EMBL/GenBank/DDBJ databases">
        <title>FDA dAtabase for Regulatory Grade micrObial Sequences (FDA-ARGOS): Supporting development and validation of Infectious Disease Dx tests.</title>
        <authorList>
            <person name="Goldberg B."/>
            <person name="Campos J."/>
            <person name="Tallon L."/>
            <person name="Sadzewicz L."/>
            <person name="Sengamalay N."/>
            <person name="Ott S."/>
            <person name="Godinez A."/>
            <person name="Nagaraj S."/>
            <person name="Vavikolanu K."/>
            <person name="Nadendla S."/>
            <person name="George J."/>
            <person name="Geyer C."/>
            <person name="Sichtig H."/>
        </authorList>
    </citation>
    <scope>NUCLEOTIDE SEQUENCE [LARGE SCALE GENOMIC DNA]</scope>
    <source>
        <strain evidence="7">FDAARGOS_285</strain>
    </source>
</reference>
<dbReference type="RefSeq" id="WP_025904683.1">
    <property type="nucleotide sequence ID" value="NZ_CAJVGN010000001.1"/>
</dbReference>
<dbReference type="KEGG" id="sscu:CEP64_08995"/>
<organism evidence="6 8">
    <name type="scientific">Mammaliicoccus sciuri</name>
    <name type="common">Staphylococcus sciuri</name>
    <dbReference type="NCBI Taxonomy" id="1296"/>
    <lineage>
        <taxon>Bacteria</taxon>
        <taxon>Bacillati</taxon>
        <taxon>Bacillota</taxon>
        <taxon>Bacilli</taxon>
        <taxon>Bacillales</taxon>
        <taxon>Staphylococcaceae</taxon>
        <taxon>Mammaliicoccus</taxon>
    </lineage>
</organism>
<dbReference type="InterPro" id="IPR009910">
    <property type="entry name" value="DUF1450"/>
</dbReference>
<dbReference type="NCBIfam" id="NF010190">
    <property type="entry name" value="PRK13669.1"/>
    <property type="match status" value="1"/>
</dbReference>
<evidence type="ECO:0000313" key="4">
    <source>
        <dbReference type="EMBL" id="MDL0116164.1"/>
    </source>
</evidence>
<reference evidence="3" key="5">
    <citation type="submission" date="2022-07" db="EMBL/GenBank/DDBJ databases">
        <title>Bacterial species isolated from the porcine tonsil microbiota.</title>
        <authorList>
            <person name="Oliveira I.M.F."/>
        </authorList>
    </citation>
    <scope>NUCLEOTIDE SEQUENCE</scope>
    <source>
        <strain evidence="3">8QC2O2</strain>
    </source>
</reference>
<accession>A0A1X0TZ45</accession>
<dbReference type="Pfam" id="PF07293">
    <property type="entry name" value="DUF1450"/>
    <property type="match status" value="1"/>
</dbReference>
<evidence type="ECO:0000313" key="7">
    <source>
        <dbReference type="Proteomes" id="UP000197058"/>
    </source>
</evidence>
<proteinExistence type="inferred from homology"/>
<reference evidence="5" key="4">
    <citation type="submission" date="2021-02" db="EMBL/GenBank/DDBJ databases">
        <title>cfr and optrA-positive Staphylococcus spp.</title>
        <authorList>
            <person name="Chen L."/>
        </authorList>
    </citation>
    <scope>NUCLEOTIDE SEQUENCE</scope>
    <source>
        <strain evidence="5">GDQ20D70P</strain>
    </source>
</reference>
<dbReference type="EMBL" id="JAPNQM010000001">
    <property type="protein sequence ID" value="MDL0116164.1"/>
    <property type="molecule type" value="Genomic_DNA"/>
</dbReference>
<dbReference type="Proteomes" id="UP000640299">
    <property type="component" value="Chromosome"/>
</dbReference>
<sequence length="78" mass="8722">MNPIVEFCISNLAKGADVVFNKLDNDPEVDVLEYGCLQNCGPCARGLYALVNGDMVKGETPEELLENIYSHIEENWIF</sequence>
<reference evidence="4" key="6">
    <citation type="submission" date="2022-09" db="EMBL/GenBank/DDBJ databases">
        <authorList>
            <person name="De Moura G.S."/>
            <person name="Carvalho E."/>
            <person name="Ramos Sanchez E.M."/>
            <person name="Sellera F.P."/>
            <person name="Marques M.F.S."/>
            <person name="Heinemann M.B."/>
            <person name="De Vliegher S."/>
            <person name="Souza F.N."/>
            <person name="Mota R.A."/>
        </authorList>
    </citation>
    <scope>NUCLEOTIDE SEQUENCE</scope>
    <source>
        <strain evidence="4">BR656</strain>
    </source>
</reference>
<dbReference type="EMBL" id="CP022046">
    <property type="protein sequence ID" value="ASE34718.1"/>
    <property type="molecule type" value="Genomic_DNA"/>
</dbReference>
<evidence type="ECO:0000313" key="9">
    <source>
        <dbReference type="Proteomes" id="UP001176210"/>
    </source>
</evidence>